<dbReference type="AlphaFoldDB" id="A0A1S2ZDS0"/>
<evidence type="ECO:0000256" key="6">
    <source>
        <dbReference type="ARBA" id="ARBA00038584"/>
    </source>
</evidence>
<dbReference type="GeneID" id="103108801"/>
<gene>
    <name evidence="16" type="primary">HSD11B2</name>
</gene>
<evidence type="ECO:0000256" key="3">
    <source>
        <dbReference type="ARBA" id="ARBA00023002"/>
    </source>
</evidence>
<dbReference type="Gene3D" id="3.40.50.720">
    <property type="entry name" value="NAD(P)-binding Rossmann-like Domain"/>
    <property type="match status" value="1"/>
</dbReference>
<keyword evidence="4" id="KW-0443">Lipid metabolism</keyword>
<dbReference type="PRINTS" id="PR00081">
    <property type="entry name" value="GDHRDH"/>
</dbReference>
<comment type="pathway">
    <text evidence="1">Steroid metabolism.</text>
</comment>
<dbReference type="GO" id="GO:0008211">
    <property type="term" value="P:glucocorticoid metabolic process"/>
    <property type="evidence" value="ECO:0007669"/>
    <property type="project" value="TreeGrafter"/>
</dbReference>
<sequence length="402" mass="43868">MERWSWPSGGAWLLVAARALLQLLRSDLRLGRPLLAVLALLAALDWLCQRLLPPPAALAVLAAAGWVALSRLARSPRLPVATRVVLITGCDTGFGKEAAKKLDAMGFMVLATVLDLDSSGSLELRACCSSRLKLLQLDLTKPEDISRVLEFTKAHTINSGLWGLVNNAGTNNVVANVELSSEATFRHCMEVNFFGTLELTRGLLPLLRRSSGRIVTLGSPAGDMPFPGLAAYGTSKAAMGLLMDSFSCELLPWGVKVSTIKPSCFKTESVLNVDYWEERKQLLLATMSQELLQDYGEDYVEHLHKAFLQSLSLAVADLSPVIDAITDALLAAQPRHRYYPGPGMGVMYFIHYYLPEALRRRFLQSFFNNPCLPRALRSGQPGPTPVQEAGQGPDLSPTPRVA</sequence>
<evidence type="ECO:0000313" key="15">
    <source>
        <dbReference type="Proteomes" id="UP001652624"/>
    </source>
</evidence>
<dbReference type="STRING" id="9365.ENSEEUP00000009219"/>
<comment type="similarity">
    <text evidence="2">Belongs to the short-chain dehydrogenases/reductases (SDR) family.</text>
</comment>
<comment type="catalytic activity">
    <reaction evidence="12">
        <text>11beta,17beta-dihydroxyandrost-4-ene-3-one + NAD(+) = 17beta-hydroxyandrost-4-ene-3,11-dione + NADH + H(+)</text>
        <dbReference type="Rhea" id="RHEA:69368"/>
        <dbReference type="ChEBI" id="CHEBI:15378"/>
        <dbReference type="ChEBI" id="CHEBI:34133"/>
        <dbReference type="ChEBI" id="CHEBI:57540"/>
        <dbReference type="ChEBI" id="CHEBI:57945"/>
        <dbReference type="ChEBI" id="CHEBI:81481"/>
    </reaction>
    <physiologicalReaction direction="left-to-right" evidence="12">
        <dbReference type="Rhea" id="RHEA:69369"/>
    </physiologicalReaction>
</comment>
<comment type="catalytic activity">
    <reaction evidence="11">
        <text>an 11beta-hydroxysteroid + NAD(+) = an 11-oxosteroid + NADH + H(+)</text>
        <dbReference type="Rhea" id="RHEA:53116"/>
        <dbReference type="ChEBI" id="CHEBI:15378"/>
        <dbReference type="ChEBI" id="CHEBI:35346"/>
        <dbReference type="ChEBI" id="CHEBI:47787"/>
        <dbReference type="ChEBI" id="CHEBI:57540"/>
        <dbReference type="ChEBI" id="CHEBI:57945"/>
    </reaction>
    <physiologicalReaction direction="left-to-right" evidence="11">
        <dbReference type="Rhea" id="RHEA:53117"/>
    </physiologicalReaction>
</comment>
<dbReference type="InterPro" id="IPR002347">
    <property type="entry name" value="SDR_fam"/>
</dbReference>
<dbReference type="PANTHER" id="PTHR43313:SF2">
    <property type="entry name" value="11-BETA-HYDROXYSTEROID DEHYDROGENASE TYPE 2"/>
    <property type="match status" value="1"/>
</dbReference>
<dbReference type="Proteomes" id="UP001652624">
    <property type="component" value="Chromosome 2"/>
</dbReference>
<evidence type="ECO:0000256" key="10">
    <source>
        <dbReference type="ARBA" id="ARBA00047650"/>
    </source>
</evidence>
<evidence type="ECO:0000256" key="5">
    <source>
        <dbReference type="ARBA" id="ARBA00023221"/>
    </source>
</evidence>
<evidence type="ECO:0000256" key="7">
    <source>
        <dbReference type="ARBA" id="ARBA00040320"/>
    </source>
</evidence>
<evidence type="ECO:0000256" key="4">
    <source>
        <dbReference type="ARBA" id="ARBA00023098"/>
    </source>
</evidence>
<dbReference type="InterPro" id="IPR020904">
    <property type="entry name" value="Sc_DH/Rdtase_CS"/>
</dbReference>
<evidence type="ECO:0000256" key="14">
    <source>
        <dbReference type="SAM" id="MobiDB-lite"/>
    </source>
</evidence>
<dbReference type="GO" id="GO:0070523">
    <property type="term" value="F:11-beta-hydroxysteroid dehydrogenase (NAD+) activity"/>
    <property type="evidence" value="ECO:0007669"/>
    <property type="project" value="TreeGrafter"/>
</dbReference>
<dbReference type="RefSeq" id="XP_007517842.2">
    <property type="nucleotide sequence ID" value="XM_007517780.3"/>
</dbReference>
<keyword evidence="15" id="KW-1185">Reference proteome</keyword>
<evidence type="ECO:0000256" key="2">
    <source>
        <dbReference type="ARBA" id="ARBA00006484"/>
    </source>
</evidence>
<accession>A0A1S2ZDS0</accession>
<dbReference type="PANTHER" id="PTHR43313">
    <property type="entry name" value="SHORT-CHAIN DEHYDROGENASE/REDUCTASE FAMILY 9C"/>
    <property type="match status" value="1"/>
</dbReference>
<name>A0A1S2ZDS0_ERIEU</name>
<evidence type="ECO:0000256" key="9">
    <source>
        <dbReference type="ARBA" id="ARBA00042028"/>
    </source>
</evidence>
<dbReference type="CTD" id="3291"/>
<dbReference type="FunCoup" id="A0A1S2ZDS0">
    <property type="interactions" value="20"/>
</dbReference>
<organism evidence="15 16">
    <name type="scientific">Erinaceus europaeus</name>
    <name type="common">Western European hedgehog</name>
    <dbReference type="NCBI Taxonomy" id="9365"/>
    <lineage>
        <taxon>Eukaryota</taxon>
        <taxon>Metazoa</taxon>
        <taxon>Chordata</taxon>
        <taxon>Craniata</taxon>
        <taxon>Vertebrata</taxon>
        <taxon>Euteleostomi</taxon>
        <taxon>Mammalia</taxon>
        <taxon>Eutheria</taxon>
        <taxon>Laurasiatheria</taxon>
        <taxon>Eulipotyphla</taxon>
        <taxon>Erinaceidae</taxon>
        <taxon>Erinaceinae</taxon>
        <taxon>Erinaceus</taxon>
    </lineage>
</organism>
<dbReference type="InParanoid" id="A0A1S2ZDS0"/>
<evidence type="ECO:0000256" key="8">
    <source>
        <dbReference type="ARBA" id="ARBA00041540"/>
    </source>
</evidence>
<dbReference type="InterPro" id="IPR036291">
    <property type="entry name" value="NAD(P)-bd_dom_sf"/>
</dbReference>
<dbReference type="Pfam" id="PF00106">
    <property type="entry name" value="adh_short"/>
    <property type="match status" value="1"/>
</dbReference>
<dbReference type="SUPFAM" id="SSF51735">
    <property type="entry name" value="NAD(P)-binding Rossmann-fold domains"/>
    <property type="match status" value="1"/>
</dbReference>
<evidence type="ECO:0000256" key="11">
    <source>
        <dbReference type="ARBA" id="ARBA00047817"/>
    </source>
</evidence>
<dbReference type="OrthoDB" id="9876299at2759"/>
<keyword evidence="3" id="KW-0560">Oxidoreductase</keyword>
<comment type="subunit">
    <text evidence="6">Interacts with ligand-free cytoplasmic NR3C2.</text>
</comment>
<comment type="catalytic activity">
    <reaction evidence="13">
        <text>corticosterone + NAD(+) = 11-dehydrocorticosterone + NADH + H(+)</text>
        <dbReference type="Rhea" id="RHEA:42204"/>
        <dbReference type="ChEBI" id="CHEBI:15378"/>
        <dbReference type="ChEBI" id="CHEBI:16827"/>
        <dbReference type="ChEBI" id="CHEBI:57540"/>
        <dbReference type="ChEBI" id="CHEBI:57945"/>
        <dbReference type="ChEBI" id="CHEBI:78600"/>
    </reaction>
    <physiologicalReaction direction="left-to-right" evidence="13">
        <dbReference type="Rhea" id="RHEA:42205"/>
    </physiologicalReaction>
</comment>
<protein>
    <recommendedName>
        <fullName evidence="7">11-beta-hydroxysteroid dehydrogenase type 2</fullName>
    </recommendedName>
    <alternativeName>
        <fullName evidence="8">Corticosteroid 11-beta-dehydrogenase isozyme 2</fullName>
    </alternativeName>
    <alternativeName>
        <fullName evidence="9">NAD-dependent 11-beta-hydroxysteroid dehydrogenase</fullName>
    </alternativeName>
</protein>
<dbReference type="eggNOG" id="KOG1610">
    <property type="taxonomic scope" value="Eukaryota"/>
</dbReference>
<reference evidence="16" key="2">
    <citation type="submission" date="2025-08" db="UniProtKB">
        <authorList>
            <consortium name="RefSeq"/>
        </authorList>
    </citation>
    <scope>IDENTIFICATION</scope>
</reference>
<evidence type="ECO:0000256" key="12">
    <source>
        <dbReference type="ARBA" id="ARBA00048218"/>
    </source>
</evidence>
<feature type="region of interest" description="Disordered" evidence="14">
    <location>
        <begin position="377"/>
        <end position="402"/>
    </location>
</feature>
<dbReference type="PROSITE" id="PS00061">
    <property type="entry name" value="ADH_SHORT"/>
    <property type="match status" value="1"/>
</dbReference>
<keyword evidence="5" id="KW-0753">Steroid metabolism</keyword>
<reference evidence="15" key="1">
    <citation type="submission" date="2025-05" db="UniProtKB">
        <authorList>
            <consortium name="RefSeq"/>
        </authorList>
    </citation>
    <scope>NUCLEOTIDE SEQUENCE [LARGE SCALE GENOMIC DNA]</scope>
</reference>
<comment type="catalytic activity">
    <reaction evidence="10">
        <text>11beta-hydroxyandrost-4-ene-3,17-dione + NAD(+) = androst-4-ene-3,11,17-trione + NADH + H(+)</text>
        <dbReference type="Rhea" id="RHEA:69408"/>
        <dbReference type="ChEBI" id="CHEBI:2495"/>
        <dbReference type="ChEBI" id="CHEBI:15378"/>
        <dbReference type="ChEBI" id="CHEBI:27967"/>
        <dbReference type="ChEBI" id="CHEBI:57540"/>
        <dbReference type="ChEBI" id="CHEBI:57945"/>
    </reaction>
    <physiologicalReaction direction="left-to-right" evidence="10">
        <dbReference type="Rhea" id="RHEA:69409"/>
    </physiologicalReaction>
</comment>
<evidence type="ECO:0000256" key="13">
    <source>
        <dbReference type="ARBA" id="ARBA00048774"/>
    </source>
</evidence>
<proteinExistence type="inferred from homology"/>
<evidence type="ECO:0000256" key="1">
    <source>
        <dbReference type="ARBA" id="ARBA00004854"/>
    </source>
</evidence>
<evidence type="ECO:0000313" key="16">
    <source>
        <dbReference type="RefSeq" id="XP_007517842.2"/>
    </source>
</evidence>